<gene>
    <name evidence="3" type="ORF">H5P30_21700</name>
</gene>
<proteinExistence type="predicted"/>
<dbReference type="Pfam" id="PF13385">
    <property type="entry name" value="Laminin_G_3"/>
    <property type="match status" value="1"/>
</dbReference>
<keyword evidence="1" id="KW-1133">Transmembrane helix</keyword>
<sequence length="297" mass="30542">MKNLKAKTLILTLTLSASGCGLNAQTLLYEFNFNDSGNATGTTSTGSNTTEAVFDGAATRGADGSGVSGLAGDYAFDMTAPDAMGNSATSNKNAAATASSASGASGFGGSTSFTITGWAKAESTPGSFARIIQFGSYNAIYLPNSDALTLAFRQGDGSAGTETLNESSSLFDTTDEWVFFATSYDGTTGLTSIYAGSKTDSVSLLGTATFDPDTVHTTSETLLIGNSSGYNRPYDGLLDDLRVYTDGGAADASGALSLGDLEGIRANAIPELSTSSMFVGFFAILLVFLRRSRFGDR</sequence>
<accession>A0A7X1B2X4</accession>
<feature type="chain" id="PRO_5030836597" evidence="2">
    <location>
        <begin position="25"/>
        <end position="297"/>
    </location>
</feature>
<evidence type="ECO:0000313" key="3">
    <source>
        <dbReference type="EMBL" id="MBC2604404.1"/>
    </source>
</evidence>
<evidence type="ECO:0000256" key="1">
    <source>
        <dbReference type="SAM" id="Phobius"/>
    </source>
</evidence>
<feature type="transmembrane region" description="Helical" evidence="1">
    <location>
        <begin position="272"/>
        <end position="289"/>
    </location>
</feature>
<dbReference type="RefSeq" id="WP_185695014.1">
    <property type="nucleotide sequence ID" value="NZ_JACHVA010000143.1"/>
</dbReference>
<reference evidence="3 4" key="1">
    <citation type="submission" date="2020-07" db="EMBL/GenBank/DDBJ databases">
        <authorList>
            <person name="Feng X."/>
        </authorList>
    </citation>
    <scope>NUCLEOTIDE SEQUENCE [LARGE SCALE GENOMIC DNA]</scope>
    <source>
        <strain evidence="3 4">JCM14086</strain>
    </source>
</reference>
<dbReference type="Proteomes" id="UP000525652">
    <property type="component" value="Unassembled WGS sequence"/>
</dbReference>
<keyword evidence="1" id="KW-0812">Transmembrane</keyword>
<dbReference type="SUPFAM" id="SSF49899">
    <property type="entry name" value="Concanavalin A-like lectins/glucanases"/>
    <property type="match status" value="1"/>
</dbReference>
<dbReference type="EMBL" id="JACHVA010000143">
    <property type="protein sequence ID" value="MBC2604404.1"/>
    <property type="molecule type" value="Genomic_DNA"/>
</dbReference>
<organism evidence="3 4">
    <name type="scientific">Puniceicoccus vermicola</name>
    <dbReference type="NCBI Taxonomy" id="388746"/>
    <lineage>
        <taxon>Bacteria</taxon>
        <taxon>Pseudomonadati</taxon>
        <taxon>Verrucomicrobiota</taxon>
        <taxon>Opitutia</taxon>
        <taxon>Puniceicoccales</taxon>
        <taxon>Puniceicoccaceae</taxon>
        <taxon>Puniceicoccus</taxon>
    </lineage>
</organism>
<keyword evidence="2" id="KW-0732">Signal</keyword>
<dbReference type="AlphaFoldDB" id="A0A7X1B2X4"/>
<name>A0A7X1B2X4_9BACT</name>
<dbReference type="InterPro" id="IPR013320">
    <property type="entry name" value="ConA-like_dom_sf"/>
</dbReference>
<dbReference type="Gene3D" id="2.60.120.200">
    <property type="match status" value="1"/>
</dbReference>
<dbReference type="PROSITE" id="PS51257">
    <property type="entry name" value="PROKAR_LIPOPROTEIN"/>
    <property type="match status" value="1"/>
</dbReference>
<evidence type="ECO:0000256" key="2">
    <source>
        <dbReference type="SAM" id="SignalP"/>
    </source>
</evidence>
<evidence type="ECO:0000313" key="4">
    <source>
        <dbReference type="Proteomes" id="UP000525652"/>
    </source>
</evidence>
<protein>
    <submittedName>
        <fullName evidence="3">LamG domain-containing protein</fullName>
    </submittedName>
</protein>
<keyword evidence="1" id="KW-0472">Membrane</keyword>
<comment type="caution">
    <text evidence="3">The sequence shown here is derived from an EMBL/GenBank/DDBJ whole genome shotgun (WGS) entry which is preliminary data.</text>
</comment>
<feature type="signal peptide" evidence="2">
    <location>
        <begin position="1"/>
        <end position="24"/>
    </location>
</feature>
<keyword evidence="4" id="KW-1185">Reference proteome</keyword>